<dbReference type="GeneID" id="23799652"/>
<dbReference type="Proteomes" id="UP000003861">
    <property type="component" value="Unassembled WGS sequence"/>
</dbReference>
<feature type="region of interest" description="Disordered" evidence="1">
    <location>
        <begin position="20"/>
        <end position="54"/>
    </location>
</feature>
<dbReference type="AlphaFoldDB" id="F7PGU3"/>
<dbReference type="RefSeq" id="WP_008524546.1">
    <property type="nucleotide sequence ID" value="NC_021921.1"/>
</dbReference>
<dbReference type="EMBL" id="AFNT02000011">
    <property type="protein sequence ID" value="ERJ06716.1"/>
    <property type="molecule type" value="Genomic_DNA"/>
</dbReference>
<reference evidence="3 4" key="1">
    <citation type="journal article" date="2011" name="J. Bacteriol.">
        <title>Genome sequence of Halorhabdus tiamatea, the first archaeon isolated from a deep-sea anoxic brine lake.</title>
        <authorList>
            <person name="Antunes A."/>
            <person name="Alam I."/>
            <person name="Bajic V.B."/>
            <person name="Stingl U."/>
        </authorList>
    </citation>
    <scope>NUCLEOTIDE SEQUENCE [LARGE SCALE GENOMIC DNA]</scope>
    <source>
        <strain evidence="3 4">SARL4B</strain>
    </source>
</reference>
<evidence type="ECO:0000313" key="5">
    <source>
        <dbReference type="Proteomes" id="UP000015381"/>
    </source>
</evidence>
<dbReference type="OrthoDB" id="201863at2157"/>
<dbReference type="PROSITE" id="PS51257">
    <property type="entry name" value="PROKAR_LIPOPROTEIN"/>
    <property type="match status" value="1"/>
</dbReference>
<organism evidence="3 4">
    <name type="scientific">Halorhabdus tiamatea SARL4B</name>
    <dbReference type="NCBI Taxonomy" id="1033806"/>
    <lineage>
        <taxon>Archaea</taxon>
        <taxon>Methanobacteriati</taxon>
        <taxon>Methanobacteriota</taxon>
        <taxon>Stenosarchaea group</taxon>
        <taxon>Halobacteria</taxon>
        <taxon>Halobacteriales</taxon>
        <taxon>Haloarculaceae</taxon>
        <taxon>Halorhabdus</taxon>
    </lineage>
</organism>
<gene>
    <name evidence="3" type="ORF">HLRTI_001271</name>
    <name evidence="2" type="ORF">HTIA_1782</name>
</gene>
<dbReference type="EMBL" id="HF571520">
    <property type="protein sequence ID" value="CCQ33906.1"/>
    <property type="molecule type" value="Genomic_DNA"/>
</dbReference>
<dbReference type="Proteomes" id="UP000015381">
    <property type="component" value="Chromosome I"/>
</dbReference>
<evidence type="ECO:0000256" key="1">
    <source>
        <dbReference type="SAM" id="MobiDB-lite"/>
    </source>
</evidence>
<dbReference type="KEGG" id="hti:HTIA_1782"/>
<dbReference type="HOGENOM" id="CLU_538209_0_0_2"/>
<evidence type="ECO:0000313" key="4">
    <source>
        <dbReference type="Proteomes" id="UP000003861"/>
    </source>
</evidence>
<protein>
    <submittedName>
        <fullName evidence="3">Membrane lipoprotein</fullName>
    </submittedName>
</protein>
<reference evidence="2 5" key="3">
    <citation type="journal article" date="2014" name="Environ. Microbiol.">
        <title>Halorhabdus tiamatea: proteogenomics and glycosidase activity measurements identify the first cultivated euryarchaeon from a deep-sea anoxic brine lake as potential polysaccharide degrader.</title>
        <authorList>
            <person name="Werner J."/>
            <person name="Ferrer M."/>
            <person name="Michel G."/>
            <person name="Mann A.J."/>
            <person name="Huang S."/>
            <person name="Juarez S."/>
            <person name="Ciordia S."/>
            <person name="Albar J.P."/>
            <person name="Alcaide M."/>
            <person name="La Cono V."/>
            <person name="Yakimov M.M."/>
            <person name="Antunes A."/>
            <person name="Taborda M."/>
            <person name="Da Costa M.S."/>
            <person name="Amann R.I."/>
            <person name="Gloeckner F.O."/>
            <person name="Golyshina O.V."/>
            <person name="Golyshin P.N."/>
            <person name="Teeling H."/>
        </authorList>
    </citation>
    <scope>NUCLEOTIDE SEQUENCE [LARGE SCALE GENOMIC DNA]</scope>
    <source>
        <strain evidence="5">SARL4B</strain>
        <strain evidence="2">Type strain: SARL4B</strain>
    </source>
</reference>
<evidence type="ECO:0000313" key="3">
    <source>
        <dbReference type="EMBL" id="ERJ06716.1"/>
    </source>
</evidence>
<keyword evidence="3" id="KW-0449">Lipoprotein</keyword>
<proteinExistence type="predicted"/>
<evidence type="ECO:0000313" key="2">
    <source>
        <dbReference type="EMBL" id="CCQ33906.1"/>
    </source>
</evidence>
<accession>F7PGU3</accession>
<dbReference type="STRING" id="1033806.HTIA_1782"/>
<reference evidence="3 4" key="2">
    <citation type="journal article" date="2013" name="PLoS ONE">
        <title>INDIGO - INtegrated Data Warehouse of MIcrobial GenOmes with Examples from the Red Sea Extremophiles.</title>
        <authorList>
            <person name="Alam I."/>
            <person name="Antunes A."/>
            <person name="Kamau A.A."/>
            <person name="Ba Alawi W."/>
            <person name="Kalkatawi M."/>
            <person name="Stingl U."/>
            <person name="Bajic V.B."/>
        </authorList>
    </citation>
    <scope>NUCLEOTIDE SEQUENCE [LARGE SCALE GENOMIC DNA]</scope>
    <source>
        <strain evidence="3 4">SARL4B</strain>
    </source>
</reference>
<feature type="region of interest" description="Disordered" evidence="1">
    <location>
        <begin position="237"/>
        <end position="259"/>
    </location>
</feature>
<feature type="compositionally biased region" description="Low complexity" evidence="1">
    <location>
        <begin position="25"/>
        <end position="40"/>
    </location>
</feature>
<dbReference type="eggNOG" id="arCOG09122">
    <property type="taxonomic scope" value="Archaea"/>
</dbReference>
<keyword evidence="5" id="KW-1185">Reference proteome</keyword>
<sequence length="521" mass="57004">MRRRTFLGTVLAAGLGGCTAPASDETPGVTTTVAGPTVATPPEPDPERDPLQSDGSRIVMSSATDRVYALGGGGGGGGDEDWLWDSFQFVSEPDADGPAIVEGTLTNEGDFERVIAFEELSLFDGTGWFRPDDYLDVSIPGRERDFVHLLEPTAAHDFADRESSFARDGEGVWRVRERTDRDTPDYLRLAPGQTIYGQWALVADTVEFDGRVPVLGRYSTADTSEVHLSIGIWDRTAPGPSEESIHAGRDVPPPPSTREDVTKTVWYHETGPETPVFLRPGTESGTLPLRVDFTLVNHTVEQAFGLNPYNWGLYKLHDDTWYHIAPQNIPLPGGSLQPGSIARKTHTLFNGRRLGGPPGFDDTDDSYRRTVPYLGPGLYAYARDLMFEDTYRCYAALLELDGDPVAVTPATDLSIERGGDTIEAVHPEVDTSRRNHRLTVERAPEAETDERVLPEQIMTVDYATGLRNAIGLLEPGVGTVRLETPTYEVSIAGDIADRSPVILESPDGPVTIRVGIEDLWE</sequence>
<name>F7PGU3_9EURY</name>